<feature type="transmembrane region" description="Helical" evidence="5">
    <location>
        <begin position="72"/>
        <end position="92"/>
    </location>
</feature>
<dbReference type="EMBL" id="FWWU01000009">
    <property type="protein sequence ID" value="SMB90201.1"/>
    <property type="molecule type" value="Genomic_DNA"/>
</dbReference>
<feature type="transmembrane region" description="Helical" evidence="5">
    <location>
        <begin position="201"/>
        <end position="220"/>
    </location>
</feature>
<accession>A0A1W1VAX2</accession>
<evidence type="ECO:0000259" key="6">
    <source>
        <dbReference type="Pfam" id="PF04932"/>
    </source>
</evidence>
<comment type="subcellular location">
    <subcellularLocation>
        <location evidence="1">Membrane</location>
        <topology evidence="1">Multi-pass membrane protein</topology>
    </subcellularLocation>
</comment>
<name>A0A1W1VAX2_9DEIO</name>
<evidence type="ECO:0000256" key="5">
    <source>
        <dbReference type="SAM" id="Phobius"/>
    </source>
</evidence>
<feature type="transmembrane region" description="Helical" evidence="5">
    <location>
        <begin position="158"/>
        <end position="174"/>
    </location>
</feature>
<dbReference type="Pfam" id="PF04932">
    <property type="entry name" value="Wzy_C"/>
    <property type="match status" value="1"/>
</dbReference>
<feature type="transmembrane region" description="Helical" evidence="5">
    <location>
        <begin position="15"/>
        <end position="37"/>
    </location>
</feature>
<gene>
    <name evidence="7" type="ORF">SAMN00790413_00679</name>
</gene>
<keyword evidence="3 5" id="KW-1133">Transmembrane helix</keyword>
<dbReference type="AlphaFoldDB" id="A0A1W1VAX2"/>
<feature type="transmembrane region" description="Helical" evidence="5">
    <location>
        <begin position="133"/>
        <end position="151"/>
    </location>
</feature>
<evidence type="ECO:0000256" key="4">
    <source>
        <dbReference type="ARBA" id="ARBA00023136"/>
    </source>
</evidence>
<keyword evidence="8" id="KW-1185">Reference proteome</keyword>
<dbReference type="PANTHER" id="PTHR37422">
    <property type="entry name" value="TEICHURONIC ACID BIOSYNTHESIS PROTEIN TUAE"/>
    <property type="match status" value="1"/>
</dbReference>
<reference evidence="7 8" key="1">
    <citation type="submission" date="2017-04" db="EMBL/GenBank/DDBJ databases">
        <authorList>
            <person name="Afonso C.L."/>
            <person name="Miller P.J."/>
            <person name="Scott M.A."/>
            <person name="Spackman E."/>
            <person name="Goraichik I."/>
            <person name="Dimitrov K.M."/>
            <person name="Suarez D.L."/>
            <person name="Swayne D.E."/>
        </authorList>
    </citation>
    <scope>NUCLEOTIDE SEQUENCE [LARGE SCALE GENOMIC DNA]</scope>
    <source>
        <strain evidence="7 8">KR-140</strain>
    </source>
</reference>
<feature type="transmembrane region" description="Helical" evidence="5">
    <location>
        <begin position="180"/>
        <end position="196"/>
    </location>
</feature>
<sequence>MSSSPDAPSFTPPRWVSWFLAIIPVFPALYAAALGSLPLLRFLPLRARQVLFFFAATQLIAALFTPRPLLSLGLAAARTLVIFAMIGAGAYLRDSRNLRPLLWGQLAVCVTAWVYTLSTQGLGGVQERLGHPYYFIVSLGLVAVVALWLIVFWQGSALWWRVPAVFFVVATFLATGSRGPLLALTVGSLAVLAFAGRQRRWWLLLPAIVGLGFASLTQGAELPILPVERLLNDQTTGRNYIWRDAIQAWQTSPIGGVGVYQGGERLTFLLKDGCLLTPTLERNGVACPASLVRWSSLWLTAHNAWLQWLLETGVLGLAGLALVVGYALWWSAHLRDALTVAILYGFTAINMVDVVIALPSQHFAELWWVAVGLTLAGIKVKAPP</sequence>
<feature type="transmembrane region" description="Helical" evidence="5">
    <location>
        <begin position="341"/>
        <end position="360"/>
    </location>
</feature>
<feature type="transmembrane region" description="Helical" evidence="5">
    <location>
        <begin position="49"/>
        <end position="66"/>
    </location>
</feature>
<dbReference type="STRING" id="695939.SAMN00790413_00679"/>
<dbReference type="InterPro" id="IPR007016">
    <property type="entry name" value="O-antigen_ligase-rel_domated"/>
</dbReference>
<keyword evidence="2 5" id="KW-0812">Transmembrane</keyword>
<evidence type="ECO:0000313" key="7">
    <source>
        <dbReference type="EMBL" id="SMB90201.1"/>
    </source>
</evidence>
<dbReference type="GO" id="GO:0016874">
    <property type="term" value="F:ligase activity"/>
    <property type="evidence" value="ECO:0007669"/>
    <property type="project" value="UniProtKB-KW"/>
</dbReference>
<feature type="transmembrane region" description="Helical" evidence="5">
    <location>
        <begin position="305"/>
        <end position="329"/>
    </location>
</feature>
<dbReference type="GO" id="GO:0016020">
    <property type="term" value="C:membrane"/>
    <property type="evidence" value="ECO:0007669"/>
    <property type="project" value="UniProtKB-SubCell"/>
</dbReference>
<dbReference type="InterPro" id="IPR051533">
    <property type="entry name" value="WaaL-like"/>
</dbReference>
<feature type="transmembrane region" description="Helical" evidence="5">
    <location>
        <begin position="101"/>
        <end position="118"/>
    </location>
</feature>
<evidence type="ECO:0000256" key="1">
    <source>
        <dbReference type="ARBA" id="ARBA00004141"/>
    </source>
</evidence>
<evidence type="ECO:0000256" key="2">
    <source>
        <dbReference type="ARBA" id="ARBA00022692"/>
    </source>
</evidence>
<dbReference type="RefSeq" id="WP_084048301.1">
    <property type="nucleotide sequence ID" value="NZ_FWWU01000009.1"/>
</dbReference>
<feature type="domain" description="O-antigen ligase-related" evidence="6">
    <location>
        <begin position="164"/>
        <end position="320"/>
    </location>
</feature>
<organism evidence="7 8">
    <name type="scientific">Deinococcus hopiensis KR-140</name>
    <dbReference type="NCBI Taxonomy" id="695939"/>
    <lineage>
        <taxon>Bacteria</taxon>
        <taxon>Thermotogati</taxon>
        <taxon>Deinococcota</taxon>
        <taxon>Deinococci</taxon>
        <taxon>Deinococcales</taxon>
        <taxon>Deinococcaceae</taxon>
        <taxon>Deinococcus</taxon>
    </lineage>
</organism>
<evidence type="ECO:0000313" key="8">
    <source>
        <dbReference type="Proteomes" id="UP000192582"/>
    </source>
</evidence>
<dbReference type="PANTHER" id="PTHR37422:SF13">
    <property type="entry name" value="LIPOPOLYSACCHARIDE BIOSYNTHESIS PROTEIN PA4999-RELATED"/>
    <property type="match status" value="1"/>
</dbReference>
<keyword evidence="4 5" id="KW-0472">Membrane</keyword>
<proteinExistence type="predicted"/>
<dbReference type="Proteomes" id="UP000192582">
    <property type="component" value="Unassembled WGS sequence"/>
</dbReference>
<protein>
    <submittedName>
        <fullName evidence="7">O-antigen ligase</fullName>
    </submittedName>
</protein>
<keyword evidence="7" id="KW-0436">Ligase</keyword>
<dbReference type="OrthoDB" id="68147at2"/>
<evidence type="ECO:0000256" key="3">
    <source>
        <dbReference type="ARBA" id="ARBA00022989"/>
    </source>
</evidence>